<evidence type="ECO:0000313" key="1">
    <source>
        <dbReference type="EMBL" id="KAH3680677.1"/>
    </source>
</evidence>
<gene>
    <name evidence="1" type="ORF">WICPIJ_008172</name>
</gene>
<comment type="caution">
    <text evidence="1">The sequence shown here is derived from an EMBL/GenBank/DDBJ whole genome shotgun (WGS) entry which is preliminary data.</text>
</comment>
<protein>
    <submittedName>
        <fullName evidence="1">Uncharacterized protein</fullName>
    </submittedName>
</protein>
<dbReference type="Proteomes" id="UP000774326">
    <property type="component" value="Unassembled WGS sequence"/>
</dbReference>
<organism evidence="1 2">
    <name type="scientific">Wickerhamomyces pijperi</name>
    <name type="common">Yeast</name>
    <name type="synonym">Pichia pijperi</name>
    <dbReference type="NCBI Taxonomy" id="599730"/>
    <lineage>
        <taxon>Eukaryota</taxon>
        <taxon>Fungi</taxon>
        <taxon>Dikarya</taxon>
        <taxon>Ascomycota</taxon>
        <taxon>Saccharomycotina</taxon>
        <taxon>Saccharomycetes</taxon>
        <taxon>Phaffomycetales</taxon>
        <taxon>Wickerhamomycetaceae</taxon>
        <taxon>Wickerhamomyces</taxon>
    </lineage>
</organism>
<accession>A0A9P8PYW0</accession>
<evidence type="ECO:0000313" key="2">
    <source>
        <dbReference type="Proteomes" id="UP000774326"/>
    </source>
</evidence>
<reference evidence="1" key="2">
    <citation type="submission" date="2021-01" db="EMBL/GenBank/DDBJ databases">
        <authorList>
            <person name="Schikora-Tamarit M.A."/>
        </authorList>
    </citation>
    <scope>NUCLEOTIDE SEQUENCE</scope>
    <source>
        <strain evidence="1">CBS2887</strain>
    </source>
</reference>
<keyword evidence="2" id="KW-1185">Reference proteome</keyword>
<dbReference type="AlphaFoldDB" id="A0A9P8PYW0"/>
<sequence length="115" mass="12371">MSSSVDILSSSRVAEPCVLFGGLNVGWLKDANLDVGVNGSSNGPESLLLIGDISKLVTELKDEVKENFELSLNPPIELLGFECSPTEKSKNPFMFDDCPSVTEIECNCFFLAGLP</sequence>
<proteinExistence type="predicted"/>
<name>A0A9P8PYW0_WICPI</name>
<dbReference type="EMBL" id="JAEUBG010004690">
    <property type="protein sequence ID" value="KAH3680677.1"/>
    <property type="molecule type" value="Genomic_DNA"/>
</dbReference>
<reference evidence="1" key="1">
    <citation type="journal article" date="2021" name="Open Biol.">
        <title>Shared evolutionary footprints suggest mitochondrial oxidative damage underlies multiple complex I losses in fungi.</title>
        <authorList>
            <person name="Schikora-Tamarit M.A."/>
            <person name="Marcet-Houben M."/>
            <person name="Nosek J."/>
            <person name="Gabaldon T."/>
        </authorList>
    </citation>
    <scope>NUCLEOTIDE SEQUENCE</scope>
    <source>
        <strain evidence="1">CBS2887</strain>
    </source>
</reference>